<proteinExistence type="predicted"/>
<name>A0A2S0RIL2_9FLAO</name>
<organism evidence="2 3">
    <name type="scientific">Flavobacterium magnum</name>
    <dbReference type="NCBI Taxonomy" id="2162713"/>
    <lineage>
        <taxon>Bacteria</taxon>
        <taxon>Pseudomonadati</taxon>
        <taxon>Bacteroidota</taxon>
        <taxon>Flavobacteriia</taxon>
        <taxon>Flavobacteriales</taxon>
        <taxon>Flavobacteriaceae</taxon>
        <taxon>Flavobacterium</taxon>
    </lineage>
</organism>
<sequence length="92" mass="10393">MRFSILKYQVVTSRKKTKAAIAIITIITISAKLKLSILEFCLGFITFRAARALLLTSGGFTSVAAFEAEYARLDRTKLWKKRLYFTREAAIA</sequence>
<dbReference type="KEGG" id="fmg:HYN48_13990"/>
<evidence type="ECO:0000256" key="1">
    <source>
        <dbReference type="SAM" id="Phobius"/>
    </source>
</evidence>
<reference evidence="2 3" key="1">
    <citation type="submission" date="2018-04" db="EMBL/GenBank/DDBJ databases">
        <title>Genome sequencing of Flavobacterium sp. HYN0048.</title>
        <authorList>
            <person name="Yi H."/>
            <person name="Baek C."/>
        </authorList>
    </citation>
    <scope>NUCLEOTIDE SEQUENCE [LARGE SCALE GENOMIC DNA]</scope>
    <source>
        <strain evidence="2 3">HYN0048</strain>
    </source>
</reference>
<gene>
    <name evidence="2" type="ORF">HYN48_13990</name>
</gene>
<dbReference type="EMBL" id="CP028811">
    <property type="protein sequence ID" value="AWA31110.1"/>
    <property type="molecule type" value="Genomic_DNA"/>
</dbReference>
<evidence type="ECO:0000313" key="2">
    <source>
        <dbReference type="EMBL" id="AWA31110.1"/>
    </source>
</evidence>
<feature type="transmembrane region" description="Helical" evidence="1">
    <location>
        <begin position="21"/>
        <end position="47"/>
    </location>
</feature>
<dbReference type="AlphaFoldDB" id="A0A2S0RIL2"/>
<keyword evidence="1" id="KW-1133">Transmembrane helix</keyword>
<keyword evidence="3" id="KW-1185">Reference proteome</keyword>
<evidence type="ECO:0000313" key="3">
    <source>
        <dbReference type="Proteomes" id="UP000244193"/>
    </source>
</evidence>
<dbReference type="Proteomes" id="UP000244193">
    <property type="component" value="Chromosome"/>
</dbReference>
<accession>A0A2S0RIL2</accession>
<keyword evidence="1" id="KW-0812">Transmembrane</keyword>
<keyword evidence="1" id="KW-0472">Membrane</keyword>
<protein>
    <submittedName>
        <fullName evidence="2">Uncharacterized protein</fullName>
    </submittedName>
</protein>